<reference evidence="2 3" key="1">
    <citation type="submission" date="2013-05" db="EMBL/GenBank/DDBJ databases">
        <title>Drechslerella stenobrocha genome reveals carnivorous origination and mechanical trapping mechanism of predatory fungi.</title>
        <authorList>
            <person name="Liu X."/>
            <person name="Zhang W."/>
            <person name="Liu K."/>
        </authorList>
    </citation>
    <scope>NUCLEOTIDE SEQUENCE [LARGE SCALE GENOMIC DNA]</scope>
    <source>
        <strain evidence="2 3">248</strain>
    </source>
</reference>
<sequence>MSGERATQHSSSEWEYLKDIITSMWITEGLKREEICERLASEYNFHIKNLTVSTPPGQDSYADHEQDYGEGQPEFFGSLPTEGLSDAYNPADQTSTVVARYSPIPWEYLDQARLLDSAYHQVFGLVSVGDTNYGLGATADDETAGEWYSTDLLLVDQAINFLGSNAMLTLQLNQILSGWIRDRALSADTTSSNLLALNEALFALSWDRCPGVMPLAQRYEYLTSRLPCDYVQNPKLLTGSMATILTRSSIDPSTPQPPIRVQNLLATMKYLRATQKITCKWFAEVSVMLYRTSRLAEAEDLLRFILHINTHDNFDDAYHVCHAQIELAQLLSRTSRIMEAHVLLDTLTLSERTFAATAPNTPALLWRKLDLIAVLRRLGRYADAESILINCIHTIMAEYPDDLQLHLNFANEYGFLARQQKRYDEAEGRFKAAVASAEEYYGPGHYYTLTAYCFMAHAQAQQGKIYEVGASVEEIQRRTAAAELLASEREWILNSCDDYLRVEEVRLEDEEMA</sequence>
<protein>
    <recommendedName>
        <fullName evidence="1">Clr5 domain-containing protein</fullName>
    </recommendedName>
</protein>
<dbReference type="PANTHER" id="PTHR46082">
    <property type="entry name" value="ATP/GTP-BINDING PROTEIN-RELATED"/>
    <property type="match status" value="1"/>
</dbReference>
<dbReference type="OrthoDB" id="539213at2759"/>
<evidence type="ECO:0000313" key="3">
    <source>
        <dbReference type="Proteomes" id="UP000024837"/>
    </source>
</evidence>
<evidence type="ECO:0000259" key="1">
    <source>
        <dbReference type="Pfam" id="PF14420"/>
    </source>
</evidence>
<dbReference type="InterPro" id="IPR025676">
    <property type="entry name" value="Clr5_dom"/>
</dbReference>
<dbReference type="HOGENOM" id="CLU_531015_0_0_1"/>
<keyword evidence="3" id="KW-1185">Reference proteome</keyword>
<feature type="domain" description="Clr5" evidence="1">
    <location>
        <begin position="11"/>
        <end position="47"/>
    </location>
</feature>
<dbReference type="Pfam" id="PF14420">
    <property type="entry name" value="Clr5"/>
    <property type="match status" value="1"/>
</dbReference>
<evidence type="ECO:0000313" key="2">
    <source>
        <dbReference type="EMBL" id="EWC47919.1"/>
    </source>
</evidence>
<dbReference type="Proteomes" id="UP000024837">
    <property type="component" value="Unassembled WGS sequence"/>
</dbReference>
<dbReference type="InterPro" id="IPR011990">
    <property type="entry name" value="TPR-like_helical_dom_sf"/>
</dbReference>
<dbReference type="InterPro" id="IPR053137">
    <property type="entry name" value="NLR-like"/>
</dbReference>
<dbReference type="Gene3D" id="1.25.40.10">
    <property type="entry name" value="Tetratricopeptide repeat domain"/>
    <property type="match status" value="1"/>
</dbReference>
<dbReference type="PANTHER" id="PTHR46082:SF6">
    <property type="entry name" value="AAA+ ATPASE DOMAIN-CONTAINING PROTEIN-RELATED"/>
    <property type="match status" value="1"/>
</dbReference>
<name>W7HWJ3_9PEZI</name>
<accession>W7HWJ3</accession>
<dbReference type="SUPFAM" id="SSF48452">
    <property type="entry name" value="TPR-like"/>
    <property type="match status" value="1"/>
</dbReference>
<dbReference type="EMBL" id="KI966407">
    <property type="protein sequence ID" value="EWC47919.1"/>
    <property type="molecule type" value="Genomic_DNA"/>
</dbReference>
<organism evidence="2 3">
    <name type="scientific">Drechslerella stenobrocha 248</name>
    <dbReference type="NCBI Taxonomy" id="1043628"/>
    <lineage>
        <taxon>Eukaryota</taxon>
        <taxon>Fungi</taxon>
        <taxon>Dikarya</taxon>
        <taxon>Ascomycota</taxon>
        <taxon>Pezizomycotina</taxon>
        <taxon>Orbiliomycetes</taxon>
        <taxon>Orbiliales</taxon>
        <taxon>Orbiliaceae</taxon>
        <taxon>Drechslerella</taxon>
    </lineage>
</organism>
<dbReference type="AlphaFoldDB" id="W7HWJ3"/>
<proteinExistence type="predicted"/>
<dbReference type="Pfam" id="PF13424">
    <property type="entry name" value="TPR_12"/>
    <property type="match status" value="1"/>
</dbReference>
<gene>
    <name evidence="2" type="ORF">DRE_02801</name>
</gene>